<dbReference type="InterPro" id="IPR050261">
    <property type="entry name" value="FrsA_esterase"/>
</dbReference>
<dbReference type="EMBL" id="VCKY01000348">
    <property type="protein sequence ID" value="TMR07792.1"/>
    <property type="molecule type" value="Genomic_DNA"/>
</dbReference>
<dbReference type="OrthoDB" id="9765647at2"/>
<evidence type="ECO:0000259" key="4">
    <source>
        <dbReference type="Pfam" id="PF00326"/>
    </source>
</evidence>
<feature type="transmembrane region" description="Helical" evidence="3">
    <location>
        <begin position="450"/>
        <end position="468"/>
    </location>
</feature>
<feature type="transmembrane region" description="Helical" evidence="3">
    <location>
        <begin position="526"/>
        <end position="545"/>
    </location>
</feature>
<feature type="transmembrane region" description="Helical" evidence="3">
    <location>
        <begin position="488"/>
        <end position="505"/>
    </location>
</feature>
<dbReference type="AlphaFoldDB" id="A0A5S4FFQ9"/>
<evidence type="ECO:0000313" key="5">
    <source>
        <dbReference type="EMBL" id="TMR07792.1"/>
    </source>
</evidence>
<protein>
    <submittedName>
        <fullName evidence="5">Alpha/beta hydrolase</fullName>
    </submittedName>
</protein>
<dbReference type="GO" id="GO:0052689">
    <property type="term" value="F:carboxylic ester hydrolase activity"/>
    <property type="evidence" value="ECO:0007669"/>
    <property type="project" value="UniProtKB-ARBA"/>
</dbReference>
<proteinExistence type="inferred from homology"/>
<keyword evidence="2 5" id="KW-0378">Hydrolase</keyword>
<keyword evidence="3" id="KW-0812">Transmembrane</keyword>
<sequence>MPRWRSMSCRMGWASAFSFAGSSRMNRSSSVMRISLVLPNDICRALFAENSLQTSLGNMTRILRLLQTLRALWAVGVAVVLLVAAPAAAAAALPGPRPSPPIAVPPDLKATEVSFPGSEGLTMHGTVLSPATAGPGRRPGLVLVTGAGGGSPRTRHLTEAVEFARRGMSVLIYDKRSVGYSLFHRSYSQLADDALGGLAALRSQPGVDGAKVGLWGLSEGGWVVPIAASRSKDVAFVVLVGANSLSPLRQATWAVQAGLLRAGVRGSLVDRAELNMFRMIDDLGMFPEAHYDPRPTIAAVRQPVLAIWGTHDLLTPPLESPPGFVAALEKGGNRRYTIRFFGNAEHAAFKTSDGGVTPLAELAPGYADLVGSWVADATAGGAPVARTSGPVPVQDALTIPVHRSAWWESAAVQLVASALFLVAFGSYPVVALVRRVRGRSRAPVTKVARLLSAGGLVVVPGMFVYVMYLLMSGGEMAFPGPVVTGRPLVWLALQGLAVACVVATVRTALSWRRARFPIPRGESVRLWLLIAGGTVLIPWGLYWGLLLP</sequence>
<comment type="similarity">
    <text evidence="1">Belongs to the AB hydrolase superfamily.</text>
</comment>
<keyword evidence="3" id="KW-0472">Membrane</keyword>
<dbReference type="SUPFAM" id="SSF53474">
    <property type="entry name" value="alpha/beta-Hydrolases"/>
    <property type="match status" value="1"/>
</dbReference>
<keyword evidence="3" id="KW-1133">Transmembrane helix</keyword>
<evidence type="ECO:0000313" key="6">
    <source>
        <dbReference type="Proteomes" id="UP000309128"/>
    </source>
</evidence>
<dbReference type="Gene3D" id="3.40.50.1820">
    <property type="entry name" value="alpha/beta hydrolase"/>
    <property type="match status" value="1"/>
</dbReference>
<dbReference type="GO" id="GO:0006508">
    <property type="term" value="P:proteolysis"/>
    <property type="evidence" value="ECO:0007669"/>
    <property type="project" value="InterPro"/>
</dbReference>
<feature type="transmembrane region" description="Helical" evidence="3">
    <location>
        <begin position="71"/>
        <end position="93"/>
    </location>
</feature>
<evidence type="ECO:0000256" key="1">
    <source>
        <dbReference type="ARBA" id="ARBA00008645"/>
    </source>
</evidence>
<feature type="transmembrane region" description="Helical" evidence="3">
    <location>
        <begin position="410"/>
        <end position="430"/>
    </location>
</feature>
<dbReference type="GO" id="GO:0008236">
    <property type="term" value="F:serine-type peptidase activity"/>
    <property type="evidence" value="ECO:0007669"/>
    <property type="project" value="InterPro"/>
</dbReference>
<keyword evidence="6" id="KW-1185">Reference proteome</keyword>
<dbReference type="Proteomes" id="UP000309128">
    <property type="component" value="Unassembled WGS sequence"/>
</dbReference>
<feature type="domain" description="Peptidase S9 prolyl oligopeptidase catalytic" evidence="4">
    <location>
        <begin position="191"/>
        <end position="351"/>
    </location>
</feature>
<dbReference type="PANTHER" id="PTHR22946:SF9">
    <property type="entry name" value="POLYKETIDE TRANSFERASE AF380"/>
    <property type="match status" value="1"/>
</dbReference>
<comment type="caution">
    <text evidence="5">The sequence shown here is derived from an EMBL/GenBank/DDBJ whole genome shotgun (WGS) entry which is preliminary data.</text>
</comment>
<dbReference type="InterPro" id="IPR029058">
    <property type="entry name" value="AB_hydrolase_fold"/>
</dbReference>
<dbReference type="Pfam" id="PF00326">
    <property type="entry name" value="Peptidase_S9"/>
    <property type="match status" value="1"/>
</dbReference>
<accession>A0A5S4FFQ9</accession>
<evidence type="ECO:0000256" key="2">
    <source>
        <dbReference type="ARBA" id="ARBA00022801"/>
    </source>
</evidence>
<gene>
    <name evidence="5" type="ORF">ETD86_50550</name>
</gene>
<reference evidence="5 6" key="1">
    <citation type="submission" date="2019-05" db="EMBL/GenBank/DDBJ databases">
        <title>Draft genome sequence of Nonomuraea turkmeniaca DSM 43926.</title>
        <authorList>
            <person name="Saricaoglu S."/>
            <person name="Isik K."/>
        </authorList>
    </citation>
    <scope>NUCLEOTIDE SEQUENCE [LARGE SCALE GENOMIC DNA]</scope>
    <source>
        <strain evidence="5 6">DSM 43926</strain>
    </source>
</reference>
<evidence type="ECO:0000256" key="3">
    <source>
        <dbReference type="SAM" id="Phobius"/>
    </source>
</evidence>
<dbReference type="PANTHER" id="PTHR22946">
    <property type="entry name" value="DIENELACTONE HYDROLASE DOMAIN-CONTAINING PROTEIN-RELATED"/>
    <property type="match status" value="1"/>
</dbReference>
<dbReference type="InterPro" id="IPR001375">
    <property type="entry name" value="Peptidase_S9_cat"/>
</dbReference>
<name>A0A5S4FFQ9_9ACTN</name>
<organism evidence="5 6">
    <name type="scientific">Nonomuraea turkmeniaca</name>
    <dbReference type="NCBI Taxonomy" id="103838"/>
    <lineage>
        <taxon>Bacteria</taxon>
        <taxon>Bacillati</taxon>
        <taxon>Actinomycetota</taxon>
        <taxon>Actinomycetes</taxon>
        <taxon>Streptosporangiales</taxon>
        <taxon>Streptosporangiaceae</taxon>
        <taxon>Nonomuraea</taxon>
    </lineage>
</organism>